<feature type="non-terminal residue" evidence="7">
    <location>
        <position position="189"/>
    </location>
</feature>
<dbReference type="Pfam" id="PF13639">
    <property type="entry name" value="zf-RING_2"/>
    <property type="match status" value="1"/>
</dbReference>
<sequence>MEENQCMVCFSRYDNEDHRSRSLPCGHSMCTKCLGTSIRMKARMCPKCRTLYAASNVTEVPVNYPLQSVLSSLSIYKDTKGNDLPDCPEHQLQVSHRCSTHKGWICQCCLKEDHSGETCTIITVNEELNFRKSTKIDKSKPLLNAYKEACRKVDDGKKQCKNSLKECEEQIIRYENMIKMLQEKIKRKK</sequence>
<proteinExistence type="predicted"/>
<evidence type="ECO:0000256" key="1">
    <source>
        <dbReference type="ARBA" id="ARBA00022723"/>
    </source>
</evidence>
<protein>
    <recommendedName>
        <fullName evidence="6">RING-type domain-containing protein</fullName>
    </recommendedName>
</protein>
<dbReference type="PROSITE" id="PS50089">
    <property type="entry name" value="ZF_RING_2"/>
    <property type="match status" value="1"/>
</dbReference>
<keyword evidence="3" id="KW-0862">Zinc</keyword>
<dbReference type="InterPro" id="IPR013083">
    <property type="entry name" value="Znf_RING/FYVE/PHD"/>
</dbReference>
<dbReference type="InterPro" id="IPR017907">
    <property type="entry name" value="Znf_RING_CS"/>
</dbReference>
<dbReference type="PROSITE" id="PS00518">
    <property type="entry name" value="ZF_RING_1"/>
    <property type="match status" value="1"/>
</dbReference>
<evidence type="ECO:0000256" key="3">
    <source>
        <dbReference type="ARBA" id="ARBA00022833"/>
    </source>
</evidence>
<dbReference type="GO" id="GO:0008270">
    <property type="term" value="F:zinc ion binding"/>
    <property type="evidence" value="ECO:0007669"/>
    <property type="project" value="UniProtKB-KW"/>
</dbReference>
<feature type="coiled-coil region" evidence="5">
    <location>
        <begin position="157"/>
        <end position="184"/>
    </location>
</feature>
<feature type="domain" description="RING-type" evidence="6">
    <location>
        <begin position="6"/>
        <end position="49"/>
    </location>
</feature>
<evidence type="ECO:0000256" key="5">
    <source>
        <dbReference type="SAM" id="Coils"/>
    </source>
</evidence>
<dbReference type="AlphaFoldDB" id="A0AAV2Q959"/>
<organism evidence="7 8">
    <name type="scientific">Meganyctiphanes norvegica</name>
    <name type="common">Northern krill</name>
    <name type="synonym">Thysanopoda norvegica</name>
    <dbReference type="NCBI Taxonomy" id="48144"/>
    <lineage>
        <taxon>Eukaryota</taxon>
        <taxon>Metazoa</taxon>
        <taxon>Ecdysozoa</taxon>
        <taxon>Arthropoda</taxon>
        <taxon>Crustacea</taxon>
        <taxon>Multicrustacea</taxon>
        <taxon>Malacostraca</taxon>
        <taxon>Eumalacostraca</taxon>
        <taxon>Eucarida</taxon>
        <taxon>Euphausiacea</taxon>
        <taxon>Euphausiidae</taxon>
        <taxon>Meganyctiphanes</taxon>
    </lineage>
</organism>
<keyword evidence="1" id="KW-0479">Metal-binding</keyword>
<evidence type="ECO:0000256" key="4">
    <source>
        <dbReference type="PROSITE-ProRule" id="PRU00175"/>
    </source>
</evidence>
<dbReference type="SUPFAM" id="SSF57850">
    <property type="entry name" value="RING/U-box"/>
    <property type="match status" value="1"/>
</dbReference>
<accession>A0AAV2Q959</accession>
<dbReference type="SUPFAM" id="SSF57845">
    <property type="entry name" value="B-box zinc-binding domain"/>
    <property type="match status" value="1"/>
</dbReference>
<evidence type="ECO:0000259" key="6">
    <source>
        <dbReference type="PROSITE" id="PS50089"/>
    </source>
</evidence>
<evidence type="ECO:0000256" key="2">
    <source>
        <dbReference type="ARBA" id="ARBA00022771"/>
    </source>
</evidence>
<gene>
    <name evidence="7" type="ORF">MNOR_LOCUS9003</name>
</gene>
<dbReference type="InterPro" id="IPR001841">
    <property type="entry name" value="Znf_RING"/>
</dbReference>
<evidence type="ECO:0000313" key="7">
    <source>
        <dbReference type="EMBL" id="CAL4073039.1"/>
    </source>
</evidence>
<dbReference type="EMBL" id="CAXKWB010004261">
    <property type="protein sequence ID" value="CAL4073039.1"/>
    <property type="molecule type" value="Genomic_DNA"/>
</dbReference>
<comment type="caution">
    <text evidence="7">The sequence shown here is derived from an EMBL/GenBank/DDBJ whole genome shotgun (WGS) entry which is preliminary data.</text>
</comment>
<dbReference type="Gene3D" id="3.30.40.10">
    <property type="entry name" value="Zinc/RING finger domain, C3HC4 (zinc finger)"/>
    <property type="match status" value="1"/>
</dbReference>
<dbReference type="SMART" id="SM00184">
    <property type="entry name" value="RING"/>
    <property type="match status" value="1"/>
</dbReference>
<keyword evidence="5" id="KW-0175">Coiled coil</keyword>
<name>A0AAV2Q959_MEGNR</name>
<keyword evidence="2 4" id="KW-0863">Zinc-finger</keyword>
<keyword evidence="8" id="KW-1185">Reference proteome</keyword>
<dbReference type="Proteomes" id="UP001497623">
    <property type="component" value="Unassembled WGS sequence"/>
</dbReference>
<evidence type="ECO:0000313" key="8">
    <source>
        <dbReference type="Proteomes" id="UP001497623"/>
    </source>
</evidence>
<reference evidence="7 8" key="1">
    <citation type="submission" date="2024-05" db="EMBL/GenBank/DDBJ databases">
        <authorList>
            <person name="Wallberg A."/>
        </authorList>
    </citation>
    <scope>NUCLEOTIDE SEQUENCE [LARGE SCALE GENOMIC DNA]</scope>
</reference>